<name>A0A9P8QD19_WICPI</name>
<dbReference type="EMBL" id="JAEUBG010000872">
    <property type="protein sequence ID" value="KAH3687295.1"/>
    <property type="molecule type" value="Genomic_DNA"/>
</dbReference>
<evidence type="ECO:0000256" key="1">
    <source>
        <dbReference type="SAM" id="SignalP"/>
    </source>
</evidence>
<dbReference type="AlphaFoldDB" id="A0A9P8QD19"/>
<reference evidence="2" key="1">
    <citation type="journal article" date="2021" name="Open Biol.">
        <title>Shared evolutionary footprints suggest mitochondrial oxidative damage underlies multiple complex I losses in fungi.</title>
        <authorList>
            <person name="Schikora-Tamarit M.A."/>
            <person name="Marcet-Houben M."/>
            <person name="Nosek J."/>
            <person name="Gabaldon T."/>
        </authorList>
    </citation>
    <scope>NUCLEOTIDE SEQUENCE</scope>
    <source>
        <strain evidence="2">CBS2887</strain>
    </source>
</reference>
<evidence type="ECO:0000313" key="3">
    <source>
        <dbReference type="Proteomes" id="UP000774326"/>
    </source>
</evidence>
<protein>
    <recommendedName>
        <fullName evidence="4">Secreted protein</fullName>
    </recommendedName>
</protein>
<keyword evidence="3" id="KW-1185">Reference proteome</keyword>
<keyword evidence="1" id="KW-0732">Signal</keyword>
<organism evidence="2 3">
    <name type="scientific">Wickerhamomyces pijperi</name>
    <name type="common">Yeast</name>
    <name type="synonym">Pichia pijperi</name>
    <dbReference type="NCBI Taxonomy" id="599730"/>
    <lineage>
        <taxon>Eukaryota</taxon>
        <taxon>Fungi</taxon>
        <taxon>Dikarya</taxon>
        <taxon>Ascomycota</taxon>
        <taxon>Saccharomycotina</taxon>
        <taxon>Saccharomycetes</taxon>
        <taxon>Phaffomycetales</taxon>
        <taxon>Wickerhamomycetaceae</taxon>
        <taxon>Wickerhamomyces</taxon>
    </lineage>
</organism>
<dbReference type="Proteomes" id="UP000774326">
    <property type="component" value="Unassembled WGS sequence"/>
</dbReference>
<proteinExistence type="predicted"/>
<accession>A0A9P8QD19</accession>
<feature type="chain" id="PRO_5040358883" description="Secreted protein" evidence="1">
    <location>
        <begin position="26"/>
        <end position="235"/>
    </location>
</feature>
<feature type="signal peptide" evidence="1">
    <location>
        <begin position="1"/>
        <end position="25"/>
    </location>
</feature>
<gene>
    <name evidence="2" type="ORF">WICPIJ_001718</name>
</gene>
<evidence type="ECO:0000313" key="2">
    <source>
        <dbReference type="EMBL" id="KAH3687295.1"/>
    </source>
</evidence>
<sequence>MWLSSSTMASLQLLNFQLHLLAVRSSLDQWQELLDVGDQIGHLEAQLVGVVELIQQSLDDVVAELVLDQHLEVAVGQLDDLYPDNVVGDADRVDDELELLRWELVDAFLDHVVPVQILDQLHNVVVIHHVVQRVVHLESLDDQIHLVAVGEAVDDLLQAPGPVLVDGDGEQMCVDLLNHQVFLLPQYNVAELVVQIIHRRKRLESGSELIPTDAGVDRRSVIQRDVVVATSRART</sequence>
<comment type="caution">
    <text evidence="2">The sequence shown here is derived from an EMBL/GenBank/DDBJ whole genome shotgun (WGS) entry which is preliminary data.</text>
</comment>
<evidence type="ECO:0008006" key="4">
    <source>
        <dbReference type="Google" id="ProtNLM"/>
    </source>
</evidence>
<reference evidence="2" key="2">
    <citation type="submission" date="2021-01" db="EMBL/GenBank/DDBJ databases">
        <authorList>
            <person name="Schikora-Tamarit M.A."/>
        </authorList>
    </citation>
    <scope>NUCLEOTIDE SEQUENCE</scope>
    <source>
        <strain evidence="2">CBS2887</strain>
    </source>
</reference>